<keyword evidence="2" id="KW-0808">Transferase</keyword>
<sequence length="158" mass="18117">MVWFLYPNKNAYPKSVQDIFDSSFKPEDHRMDQMEKPINFVLLDGTWSNSAAMYRRLKEKWTSVWGEDDLPCVSLSTTGASVMHKLRPQPSWDRTCTAAAAAGVLSELSYHYPESNLYGLDKQAEAIENGLDVLLEALTARRLRRGRSIARKERRNCM</sequence>
<dbReference type="GO" id="GO:0016432">
    <property type="term" value="F:tRNA-uridine aminocarboxypropyltransferase activity"/>
    <property type="evidence" value="ECO:0007669"/>
    <property type="project" value="UniProtKB-EC"/>
</dbReference>
<evidence type="ECO:0000313" key="7">
    <source>
        <dbReference type="EMBL" id="ONK66375.1"/>
    </source>
</evidence>
<dbReference type="GO" id="GO:0008033">
    <property type="term" value="P:tRNA processing"/>
    <property type="evidence" value="ECO:0007669"/>
    <property type="project" value="UniProtKB-KW"/>
</dbReference>
<keyword evidence="8" id="KW-1185">Reference proteome</keyword>
<keyword evidence="4" id="KW-0819">tRNA processing</keyword>
<dbReference type="Proteomes" id="UP000243459">
    <property type="component" value="Chromosome 6"/>
</dbReference>
<evidence type="ECO:0000259" key="6">
    <source>
        <dbReference type="Pfam" id="PF03942"/>
    </source>
</evidence>
<dbReference type="AlphaFoldDB" id="A0A5P1EK56"/>
<dbReference type="InterPro" id="IPR039262">
    <property type="entry name" value="DTWD2/TAPT"/>
</dbReference>
<dbReference type="PANTHER" id="PTHR21392:SF4">
    <property type="entry name" value="TRNA-URIDINE AMINOCARBOXYPROPYLTRANSFERASE"/>
    <property type="match status" value="1"/>
</dbReference>
<organism evidence="7 8">
    <name type="scientific">Asparagus officinalis</name>
    <name type="common">Garden asparagus</name>
    <dbReference type="NCBI Taxonomy" id="4686"/>
    <lineage>
        <taxon>Eukaryota</taxon>
        <taxon>Viridiplantae</taxon>
        <taxon>Streptophyta</taxon>
        <taxon>Embryophyta</taxon>
        <taxon>Tracheophyta</taxon>
        <taxon>Spermatophyta</taxon>
        <taxon>Magnoliopsida</taxon>
        <taxon>Liliopsida</taxon>
        <taxon>Asparagales</taxon>
        <taxon>Asparagaceae</taxon>
        <taxon>Asparagoideae</taxon>
        <taxon>Asparagus</taxon>
    </lineage>
</organism>
<feature type="domain" description="DTW" evidence="6">
    <location>
        <begin position="2"/>
        <end position="141"/>
    </location>
</feature>
<dbReference type="EMBL" id="CM007386">
    <property type="protein sequence ID" value="ONK66375.1"/>
    <property type="molecule type" value="Genomic_DNA"/>
</dbReference>
<dbReference type="InterPro" id="IPR005636">
    <property type="entry name" value="DTW"/>
</dbReference>
<dbReference type="Gramene" id="ONK66375">
    <property type="protein sequence ID" value="ONK66375"/>
    <property type="gene ID" value="A4U43_C06F7110"/>
</dbReference>
<dbReference type="OMA" id="KERRNCM"/>
<protein>
    <recommendedName>
        <fullName evidence="1">tRNA-uridine aminocarboxypropyltransferase</fullName>
        <ecNumber evidence="1">2.5.1.25</ecNumber>
    </recommendedName>
</protein>
<evidence type="ECO:0000256" key="3">
    <source>
        <dbReference type="ARBA" id="ARBA00022691"/>
    </source>
</evidence>
<reference evidence="8" key="1">
    <citation type="journal article" date="2017" name="Nat. Commun.">
        <title>The asparagus genome sheds light on the origin and evolution of a young Y chromosome.</title>
        <authorList>
            <person name="Harkess A."/>
            <person name="Zhou J."/>
            <person name="Xu C."/>
            <person name="Bowers J.E."/>
            <person name="Van der Hulst R."/>
            <person name="Ayyampalayam S."/>
            <person name="Mercati F."/>
            <person name="Riccardi P."/>
            <person name="McKain M.R."/>
            <person name="Kakrana A."/>
            <person name="Tang H."/>
            <person name="Ray J."/>
            <person name="Groenendijk J."/>
            <person name="Arikit S."/>
            <person name="Mathioni S.M."/>
            <person name="Nakano M."/>
            <person name="Shan H."/>
            <person name="Telgmann-Rauber A."/>
            <person name="Kanno A."/>
            <person name="Yue Z."/>
            <person name="Chen H."/>
            <person name="Li W."/>
            <person name="Chen Y."/>
            <person name="Xu X."/>
            <person name="Zhang Y."/>
            <person name="Luo S."/>
            <person name="Chen H."/>
            <person name="Gao J."/>
            <person name="Mao Z."/>
            <person name="Pires J.C."/>
            <person name="Luo M."/>
            <person name="Kudrna D."/>
            <person name="Wing R.A."/>
            <person name="Meyers B.C."/>
            <person name="Yi K."/>
            <person name="Kong H."/>
            <person name="Lavrijsen P."/>
            <person name="Sunseri F."/>
            <person name="Falavigna A."/>
            <person name="Ye Y."/>
            <person name="Leebens-Mack J.H."/>
            <person name="Chen G."/>
        </authorList>
    </citation>
    <scope>NUCLEOTIDE SEQUENCE [LARGE SCALE GENOMIC DNA]</scope>
    <source>
        <strain evidence="8">cv. DH0086</strain>
    </source>
</reference>
<dbReference type="PANTHER" id="PTHR21392">
    <property type="entry name" value="TRNA-URIDINE AMINOCARBOXYPROPYLTRANSFERASE 2"/>
    <property type="match status" value="1"/>
</dbReference>
<evidence type="ECO:0000256" key="1">
    <source>
        <dbReference type="ARBA" id="ARBA00012386"/>
    </source>
</evidence>
<evidence type="ECO:0000313" key="8">
    <source>
        <dbReference type="Proteomes" id="UP000243459"/>
    </source>
</evidence>
<name>A0A5P1EK56_ASPOF</name>
<evidence type="ECO:0000256" key="4">
    <source>
        <dbReference type="ARBA" id="ARBA00022694"/>
    </source>
</evidence>
<gene>
    <name evidence="7" type="ORF">A4U43_C06F7110</name>
</gene>
<comment type="catalytic activity">
    <reaction evidence="5">
        <text>a uridine in tRNA + S-adenosyl-L-methionine = a 3-[(3S)-3-amino-3-carboxypropyl]uridine in tRNA + S-methyl-5'-thioadenosine + H(+)</text>
        <dbReference type="Rhea" id="RHEA:62432"/>
        <dbReference type="Rhea" id="RHEA-COMP:13339"/>
        <dbReference type="Rhea" id="RHEA-COMP:16092"/>
        <dbReference type="ChEBI" id="CHEBI:15378"/>
        <dbReference type="ChEBI" id="CHEBI:17509"/>
        <dbReference type="ChEBI" id="CHEBI:59789"/>
        <dbReference type="ChEBI" id="CHEBI:65315"/>
        <dbReference type="ChEBI" id="CHEBI:82930"/>
        <dbReference type="EC" id="2.5.1.25"/>
    </reaction>
</comment>
<evidence type="ECO:0000256" key="5">
    <source>
        <dbReference type="ARBA" id="ARBA00048718"/>
    </source>
</evidence>
<proteinExistence type="predicted"/>
<accession>A0A5P1EK56</accession>
<dbReference type="Pfam" id="PF03942">
    <property type="entry name" value="DTW"/>
    <property type="match status" value="1"/>
</dbReference>
<keyword evidence="3" id="KW-0949">S-adenosyl-L-methionine</keyword>
<dbReference type="EC" id="2.5.1.25" evidence="1"/>
<evidence type="ECO:0000256" key="2">
    <source>
        <dbReference type="ARBA" id="ARBA00022679"/>
    </source>
</evidence>